<dbReference type="Proteomes" id="UP000283269">
    <property type="component" value="Unassembled WGS sequence"/>
</dbReference>
<keyword evidence="2" id="KW-1185">Reference proteome</keyword>
<protein>
    <submittedName>
        <fullName evidence="1">Uncharacterized protein</fullName>
    </submittedName>
</protein>
<evidence type="ECO:0000313" key="1">
    <source>
        <dbReference type="EMBL" id="PPQ92022.1"/>
    </source>
</evidence>
<dbReference type="EMBL" id="NHYD01001177">
    <property type="protein sequence ID" value="PPQ92022.1"/>
    <property type="molecule type" value="Genomic_DNA"/>
</dbReference>
<comment type="caution">
    <text evidence="1">The sequence shown here is derived from an EMBL/GenBank/DDBJ whole genome shotgun (WGS) entry which is preliminary data.</text>
</comment>
<accession>A0A409XML0</accession>
<gene>
    <name evidence="1" type="ORF">CVT25_004843</name>
</gene>
<name>A0A409XML0_PSICY</name>
<proteinExistence type="predicted"/>
<evidence type="ECO:0000313" key="2">
    <source>
        <dbReference type="Proteomes" id="UP000283269"/>
    </source>
</evidence>
<sequence length="147" mass="15795">MAAAMFMSSNPLPIVPMQHLVVWCPNSGGVKQKQERDALKNTDVFDDVQYSHGVSLLSLADTILAPPIISSITTPWTSILGLDTNRGGECLPLLVCKAYEGDNSEHDLRTYTSSSMLVRSSASTKRVAGQFTKLPTSSAPASPRITS</sequence>
<dbReference type="InParanoid" id="A0A409XML0"/>
<dbReference type="AlphaFoldDB" id="A0A409XML0"/>
<organism evidence="1 2">
    <name type="scientific">Psilocybe cyanescens</name>
    <dbReference type="NCBI Taxonomy" id="93625"/>
    <lineage>
        <taxon>Eukaryota</taxon>
        <taxon>Fungi</taxon>
        <taxon>Dikarya</taxon>
        <taxon>Basidiomycota</taxon>
        <taxon>Agaricomycotina</taxon>
        <taxon>Agaricomycetes</taxon>
        <taxon>Agaricomycetidae</taxon>
        <taxon>Agaricales</taxon>
        <taxon>Agaricineae</taxon>
        <taxon>Strophariaceae</taxon>
        <taxon>Psilocybe</taxon>
    </lineage>
</organism>
<reference evidence="1 2" key="1">
    <citation type="journal article" date="2018" name="Evol. Lett.">
        <title>Horizontal gene cluster transfer increased hallucinogenic mushroom diversity.</title>
        <authorList>
            <person name="Reynolds H.T."/>
            <person name="Vijayakumar V."/>
            <person name="Gluck-Thaler E."/>
            <person name="Korotkin H.B."/>
            <person name="Matheny P.B."/>
            <person name="Slot J.C."/>
        </authorList>
    </citation>
    <scope>NUCLEOTIDE SEQUENCE [LARGE SCALE GENOMIC DNA]</scope>
    <source>
        <strain evidence="1 2">2631</strain>
    </source>
</reference>